<comment type="caution">
    <text evidence="12">The sequence shown here is derived from an EMBL/GenBank/DDBJ whole genome shotgun (WGS) entry which is preliminary data.</text>
</comment>
<evidence type="ECO:0000256" key="1">
    <source>
        <dbReference type="ARBA" id="ARBA00000085"/>
    </source>
</evidence>
<dbReference type="InterPro" id="IPR003594">
    <property type="entry name" value="HATPase_dom"/>
</dbReference>
<dbReference type="SMART" id="SM00387">
    <property type="entry name" value="HATPase_c"/>
    <property type="match status" value="1"/>
</dbReference>
<dbReference type="PANTHER" id="PTHR43047:SF66">
    <property type="entry name" value="HISKA"/>
    <property type="match status" value="1"/>
</dbReference>
<dbReference type="CDD" id="cd00082">
    <property type="entry name" value="HisKA"/>
    <property type="match status" value="1"/>
</dbReference>
<evidence type="ECO:0000256" key="8">
    <source>
        <dbReference type="ARBA" id="ARBA00024867"/>
    </source>
</evidence>
<organism evidence="12 13">
    <name type="scientific">Anaerotignum neopropionicum</name>
    <dbReference type="NCBI Taxonomy" id="36847"/>
    <lineage>
        <taxon>Bacteria</taxon>
        <taxon>Bacillati</taxon>
        <taxon>Bacillota</taxon>
        <taxon>Clostridia</taxon>
        <taxon>Lachnospirales</taxon>
        <taxon>Anaerotignaceae</taxon>
        <taxon>Anaerotignum</taxon>
    </lineage>
</organism>
<dbReference type="InterPro" id="IPR035965">
    <property type="entry name" value="PAS-like_dom_sf"/>
</dbReference>
<dbReference type="Gene3D" id="3.30.450.20">
    <property type="entry name" value="PAS domain"/>
    <property type="match status" value="2"/>
</dbReference>
<comment type="function">
    <text evidence="8">May play the central regulatory role in sporulation. It may be an element of the effector pathway responsible for the activation of sporulation genes in response to nutritional stress. Spo0A may act in concert with spo0H (a sigma factor) to control the expression of some genes that are critical to the sporulation process.</text>
</comment>
<keyword evidence="4 9" id="KW-0597">Phosphoprotein</keyword>
<dbReference type="Gene3D" id="1.10.287.130">
    <property type="match status" value="1"/>
</dbReference>
<dbReference type="PROSITE" id="PS50109">
    <property type="entry name" value="HIS_KIN"/>
    <property type="match status" value="1"/>
</dbReference>
<dbReference type="InterPro" id="IPR005467">
    <property type="entry name" value="His_kinase_dom"/>
</dbReference>
<accession>A0A136WBE7</accession>
<evidence type="ECO:0000256" key="6">
    <source>
        <dbReference type="ARBA" id="ARBA00022777"/>
    </source>
</evidence>
<evidence type="ECO:0000259" key="11">
    <source>
        <dbReference type="PROSITE" id="PS50110"/>
    </source>
</evidence>
<dbReference type="CDD" id="cd16922">
    <property type="entry name" value="HATPase_EvgS-ArcB-TorS-like"/>
    <property type="match status" value="1"/>
</dbReference>
<feature type="domain" description="Response regulatory" evidence="11">
    <location>
        <begin position="927"/>
        <end position="1048"/>
    </location>
</feature>
<keyword evidence="13" id="KW-1185">Reference proteome</keyword>
<dbReference type="AlphaFoldDB" id="A0A136WBE7"/>
<dbReference type="InterPro" id="IPR036097">
    <property type="entry name" value="HisK_dim/P_sf"/>
</dbReference>
<feature type="domain" description="Histidine kinase" evidence="10">
    <location>
        <begin position="669"/>
        <end position="890"/>
    </location>
</feature>
<evidence type="ECO:0000256" key="3">
    <source>
        <dbReference type="ARBA" id="ARBA00018672"/>
    </source>
</evidence>
<gene>
    <name evidence="12" type="primary">arcB_2</name>
    <name evidence="12" type="ORF">CLNEO_27870</name>
</gene>
<dbReference type="SUPFAM" id="SSF55874">
    <property type="entry name" value="ATPase domain of HSP90 chaperone/DNA topoisomerase II/histidine kinase"/>
    <property type="match status" value="1"/>
</dbReference>
<dbReference type="SUPFAM" id="SSF55785">
    <property type="entry name" value="PYP-like sensor domain (PAS domain)"/>
    <property type="match status" value="1"/>
</dbReference>
<keyword evidence="5 12" id="KW-0808">Transferase</keyword>
<dbReference type="InterPro" id="IPR001789">
    <property type="entry name" value="Sig_transdc_resp-reg_receiver"/>
</dbReference>
<dbReference type="Pfam" id="PF02518">
    <property type="entry name" value="HATPase_c"/>
    <property type="match status" value="1"/>
</dbReference>
<evidence type="ECO:0000256" key="2">
    <source>
        <dbReference type="ARBA" id="ARBA00012438"/>
    </source>
</evidence>
<dbReference type="SUPFAM" id="SSF47384">
    <property type="entry name" value="Homodimeric domain of signal transducing histidine kinase"/>
    <property type="match status" value="1"/>
</dbReference>
<evidence type="ECO:0000256" key="7">
    <source>
        <dbReference type="ARBA" id="ARBA00023012"/>
    </source>
</evidence>
<dbReference type="SMART" id="SM00388">
    <property type="entry name" value="HisKA"/>
    <property type="match status" value="1"/>
</dbReference>
<dbReference type="InterPro" id="IPR004358">
    <property type="entry name" value="Sig_transdc_His_kin-like_C"/>
</dbReference>
<keyword evidence="6" id="KW-0418">Kinase</keyword>
<dbReference type="GO" id="GO:0009927">
    <property type="term" value="F:histidine phosphotransfer kinase activity"/>
    <property type="evidence" value="ECO:0007669"/>
    <property type="project" value="TreeGrafter"/>
</dbReference>
<dbReference type="PROSITE" id="PS50110">
    <property type="entry name" value="RESPONSE_REGULATORY"/>
    <property type="match status" value="1"/>
</dbReference>
<keyword evidence="7" id="KW-0902">Two-component regulatory system</keyword>
<evidence type="ECO:0000259" key="10">
    <source>
        <dbReference type="PROSITE" id="PS50109"/>
    </source>
</evidence>
<dbReference type="STRING" id="36847.CLNEO_27870"/>
<evidence type="ECO:0000313" key="13">
    <source>
        <dbReference type="Proteomes" id="UP000070539"/>
    </source>
</evidence>
<dbReference type="Pfam" id="PF00512">
    <property type="entry name" value="HisKA"/>
    <property type="match status" value="1"/>
</dbReference>
<dbReference type="Pfam" id="PF08447">
    <property type="entry name" value="PAS_3"/>
    <property type="match status" value="1"/>
</dbReference>
<dbReference type="InterPro" id="IPR011006">
    <property type="entry name" value="CheY-like_superfamily"/>
</dbReference>
<evidence type="ECO:0000313" key="12">
    <source>
        <dbReference type="EMBL" id="KXL51815.1"/>
    </source>
</evidence>
<dbReference type="PANTHER" id="PTHR43047">
    <property type="entry name" value="TWO-COMPONENT HISTIDINE PROTEIN KINASE"/>
    <property type="match status" value="1"/>
</dbReference>
<dbReference type="GO" id="GO:0000155">
    <property type="term" value="F:phosphorelay sensor kinase activity"/>
    <property type="evidence" value="ECO:0007669"/>
    <property type="project" value="InterPro"/>
</dbReference>
<dbReference type="Pfam" id="PF00072">
    <property type="entry name" value="Response_reg"/>
    <property type="match status" value="1"/>
</dbReference>
<dbReference type="Proteomes" id="UP000070539">
    <property type="component" value="Unassembled WGS sequence"/>
</dbReference>
<proteinExistence type="predicted"/>
<feature type="modified residue" description="4-aspartylphosphate" evidence="9">
    <location>
        <position position="979"/>
    </location>
</feature>
<dbReference type="GO" id="GO:0005886">
    <property type="term" value="C:plasma membrane"/>
    <property type="evidence" value="ECO:0007669"/>
    <property type="project" value="TreeGrafter"/>
</dbReference>
<evidence type="ECO:0000256" key="4">
    <source>
        <dbReference type="ARBA" id="ARBA00022553"/>
    </source>
</evidence>
<dbReference type="SMART" id="SM00448">
    <property type="entry name" value="REC"/>
    <property type="match status" value="1"/>
</dbReference>
<evidence type="ECO:0000256" key="5">
    <source>
        <dbReference type="ARBA" id="ARBA00022679"/>
    </source>
</evidence>
<protein>
    <recommendedName>
        <fullName evidence="3">Stage 0 sporulation protein A homolog</fullName>
        <ecNumber evidence="2">2.7.13.3</ecNumber>
    </recommendedName>
</protein>
<evidence type="ECO:0000256" key="9">
    <source>
        <dbReference type="PROSITE-ProRule" id="PRU00169"/>
    </source>
</evidence>
<dbReference type="InterPro" id="IPR036890">
    <property type="entry name" value="HATPase_C_sf"/>
</dbReference>
<dbReference type="Gene3D" id="3.30.565.10">
    <property type="entry name" value="Histidine kinase-like ATPase, C-terminal domain"/>
    <property type="match status" value="1"/>
</dbReference>
<dbReference type="EMBL" id="LRVM01000014">
    <property type="protein sequence ID" value="KXL51815.1"/>
    <property type="molecule type" value="Genomic_DNA"/>
</dbReference>
<dbReference type="SUPFAM" id="SSF52172">
    <property type="entry name" value="CheY-like"/>
    <property type="match status" value="1"/>
</dbReference>
<dbReference type="InterPro" id="IPR003661">
    <property type="entry name" value="HisK_dim/P_dom"/>
</dbReference>
<dbReference type="EC" id="2.7.13.3" evidence="2"/>
<name>A0A136WBE7_9FIRM</name>
<dbReference type="PATRIC" id="fig|36847.3.peg.3257"/>
<dbReference type="PRINTS" id="PR00344">
    <property type="entry name" value="BCTRLSENSOR"/>
</dbReference>
<dbReference type="Gene3D" id="3.40.50.2300">
    <property type="match status" value="1"/>
</dbReference>
<reference evidence="12 13" key="1">
    <citation type="submission" date="2016-01" db="EMBL/GenBank/DDBJ databases">
        <title>Genome sequence of Clostridium neopropionicum X4, DSM-3847.</title>
        <authorList>
            <person name="Poehlein A."/>
            <person name="Beck M.H."/>
            <person name="Bengelsdorf F.R."/>
            <person name="Daniel R."/>
            <person name="Duerre P."/>
        </authorList>
    </citation>
    <scope>NUCLEOTIDE SEQUENCE [LARGE SCALE GENOMIC DNA]</scope>
    <source>
        <strain evidence="12 13">DSM-3847</strain>
    </source>
</reference>
<comment type="catalytic activity">
    <reaction evidence="1">
        <text>ATP + protein L-histidine = ADP + protein N-phospho-L-histidine.</text>
        <dbReference type="EC" id="2.7.13.3"/>
    </reaction>
</comment>
<dbReference type="CDD" id="cd17546">
    <property type="entry name" value="REC_hyHK_CKI1_RcsC-like"/>
    <property type="match status" value="1"/>
</dbReference>
<sequence>MASVEKENLERLLNAIREVAVFVVCQDTQEILFCNNEAKKQEANETGIKFKDLWANQSAQWMEENTNHKGNYVTTIFDDTTKRMIRMAATNILWGVENVPAFAVMLTPIICGKDGTKLFILFEYIDVILSEGYLYSCMVNLTQNEYQNILPNFCSKRVIFSGKTYDELTESLNQRVHPIYDGEIKGIYGKERLLQDYAMGKRRISSDFLLQDETGAYRWVRGNVVFPENTDTSDVIAMMLWKEVEKENDVAQQLLLEQEALFDSLPGYVLKIRIGDEIVLMEASKTFYEFFYETDGNFQVGDNVLSEDREYVITEIKEKGKMGQPITFECRVCNKEGKLIWVQCEGKLVGHQMGWPVYLLILLNITTIKEVQAQLMQERERYRLAVEDMAVGFFEYYAKEDFLVYHGTRRDGVGTLKIRDFIKNIKELSYFPAETAELIVKILHGESTGAEIEVYVNQHKQKEWIFCQGNAIVENGRVKKIIGTLRSIDAMKKEQIRVEKKLQAEQKKHRMSNQRFLQVVNQLYDLIIEVDIKSRKTFIWKDSKDYITFSSTEKKVFHFLTSDCFNLIHDEYREAARKKFSVYSLEKEFHNGKKEVMLEVPVRSSMGVYRWYRIQVQLIEGEPDSTRVMVYFKDIDEQKSREAQHQNTLKDALKLAEQANAAKGEFLSRMSHDIRTPLNAIMGMAAIAQANLECKEKAEDCLKKINTSSKYLLALINDILDMSKIEGGKTILNIKEFDIHELLYESVVYGYTQGQMKEQEFLVQIKGEKEGIFEGDSLRISQILINLLSNAFKYTPSKGKISLIAAVEILDESRVLLQIEVQDNGIGIQKSFLKKLFLPFEQGKGGLDAGGTGLGLAISQNLAMLMGGQIFVESEEDKGSVFRVELPLKRKLEAAVSPIDKKMQEGQADMNSAAEGRRLLGKFENTNVLLAEDNEMNVEIAKTLLEMCDISVDVARNGQECVELFRQSQEGYYLAILMDIQMPIMNGFTATREIRKMNHKDANSIPIIAMTANAYSSDVGESMAAGMTKHILKPIDISVLFHLLKEYEKAKKDMEQ</sequence>
<dbReference type="InterPro" id="IPR013655">
    <property type="entry name" value="PAS_fold_3"/>
</dbReference>
<dbReference type="RefSeq" id="WP_066090557.1">
    <property type="nucleotide sequence ID" value="NZ_LRVM01000014.1"/>
</dbReference>